<evidence type="ECO:0000256" key="8">
    <source>
        <dbReference type="ARBA" id="ARBA00022777"/>
    </source>
</evidence>
<dbReference type="RefSeq" id="WP_093940781.1">
    <property type="nucleotide sequence ID" value="NZ_CP022521.1"/>
</dbReference>
<dbReference type="SUPFAM" id="SSF158472">
    <property type="entry name" value="HAMP domain-like"/>
    <property type="match status" value="1"/>
</dbReference>
<dbReference type="Pfam" id="PF00672">
    <property type="entry name" value="HAMP"/>
    <property type="match status" value="1"/>
</dbReference>
<dbReference type="InterPro" id="IPR003594">
    <property type="entry name" value="HATPase_dom"/>
</dbReference>
<dbReference type="InterPro" id="IPR036097">
    <property type="entry name" value="HisK_dim/P_sf"/>
</dbReference>
<dbReference type="SUPFAM" id="SSF55874">
    <property type="entry name" value="ATPase domain of HSP90 chaperone/DNA topoisomerase II/histidine kinase"/>
    <property type="match status" value="1"/>
</dbReference>
<dbReference type="PANTHER" id="PTHR45436">
    <property type="entry name" value="SENSOR HISTIDINE KINASE YKOH"/>
    <property type="match status" value="1"/>
</dbReference>
<dbReference type="PANTHER" id="PTHR45436:SF15">
    <property type="entry name" value="SENSOR HISTIDINE KINASE CUSS"/>
    <property type="match status" value="1"/>
</dbReference>
<dbReference type="OrthoDB" id="9786919at2"/>
<dbReference type="Gene3D" id="3.30.565.10">
    <property type="entry name" value="Histidine kinase-like ATPase, C-terminal domain"/>
    <property type="match status" value="1"/>
</dbReference>
<keyword evidence="8 12" id="KW-0418">Kinase</keyword>
<dbReference type="PRINTS" id="PR00344">
    <property type="entry name" value="BCTRLSENSOR"/>
</dbReference>
<evidence type="ECO:0000256" key="9">
    <source>
        <dbReference type="ARBA" id="ARBA00022989"/>
    </source>
</evidence>
<dbReference type="InterPro" id="IPR005467">
    <property type="entry name" value="His_kinase_dom"/>
</dbReference>
<dbReference type="AlphaFoldDB" id="A0A221W0F8"/>
<accession>A0A221W0F8</accession>
<dbReference type="EC" id="2.7.13.3" evidence="4"/>
<dbReference type="Gene3D" id="1.10.287.130">
    <property type="match status" value="1"/>
</dbReference>
<evidence type="ECO:0000256" key="6">
    <source>
        <dbReference type="ARBA" id="ARBA00022679"/>
    </source>
</evidence>
<comment type="subcellular location">
    <subcellularLocation>
        <location evidence="3">Cell membrane</location>
    </subcellularLocation>
    <subcellularLocation>
        <location evidence="2">Membrane</location>
        <topology evidence="2">Multi-pass membrane protein</topology>
    </subcellularLocation>
</comment>
<sequence>MRRAVRRRGLGLRTRITLLATGLVAAVSGILLWLGWLLVGEVLAEVPQFPPGTFVLVDGVDVEATRLAAILRDNARAQVLEIGAVAFLCVVLAVLILAWSITGRVLSPLHRVTSTARRLSAESLGERIDFEGARDEVAELADTFDEMLARLEAAFDSQRRFVANASHELRTPLAVIRTELDVTLADRDADIAELRRMAGVVQDATRRAAQLVEALLLLAKTDAVGLAVREPVDLAVVVASAWRSARAEAESRGLRIAMHTEPVLVMGDPALLERVAGNLLENAVRHNVDEGWIEVHADSDAENARLTVAASGPVVSPERVAELLEPFSRGGTGRTAQSGAGLGLSIVRAAVGAHGGRVTVEAIPDGGMVVGVSLPVAP</sequence>
<proteinExistence type="predicted"/>
<keyword evidence="5" id="KW-0597">Phosphoprotein</keyword>
<evidence type="ECO:0000256" key="11">
    <source>
        <dbReference type="ARBA" id="ARBA00023136"/>
    </source>
</evidence>
<dbReference type="Pfam" id="PF00512">
    <property type="entry name" value="HisKA"/>
    <property type="match status" value="1"/>
</dbReference>
<dbReference type="InterPro" id="IPR003660">
    <property type="entry name" value="HAMP_dom"/>
</dbReference>
<dbReference type="SUPFAM" id="SSF47384">
    <property type="entry name" value="Homodimeric domain of signal transducing histidine kinase"/>
    <property type="match status" value="1"/>
</dbReference>
<dbReference type="InterPro" id="IPR036890">
    <property type="entry name" value="HATPase_C_sf"/>
</dbReference>
<dbReference type="CDD" id="cd00082">
    <property type="entry name" value="HisKA"/>
    <property type="match status" value="1"/>
</dbReference>
<dbReference type="CDD" id="cd00075">
    <property type="entry name" value="HATPase"/>
    <property type="match status" value="1"/>
</dbReference>
<keyword evidence="6 12" id="KW-0808">Transferase</keyword>
<keyword evidence="11" id="KW-0472">Membrane</keyword>
<dbReference type="Gene3D" id="6.10.340.10">
    <property type="match status" value="1"/>
</dbReference>
<dbReference type="InterPro" id="IPR004358">
    <property type="entry name" value="Sig_transdc_His_kin-like_C"/>
</dbReference>
<dbReference type="PROSITE" id="PS50885">
    <property type="entry name" value="HAMP"/>
    <property type="match status" value="1"/>
</dbReference>
<dbReference type="GO" id="GO:0005886">
    <property type="term" value="C:plasma membrane"/>
    <property type="evidence" value="ECO:0007669"/>
    <property type="project" value="UniProtKB-SubCell"/>
</dbReference>
<dbReference type="InterPro" id="IPR050428">
    <property type="entry name" value="TCS_sensor_his_kinase"/>
</dbReference>
<dbReference type="GO" id="GO:0000155">
    <property type="term" value="F:phosphorelay sensor kinase activity"/>
    <property type="evidence" value="ECO:0007669"/>
    <property type="project" value="InterPro"/>
</dbReference>
<name>A0A221W0F8_9PSEU</name>
<organism evidence="12 13">
    <name type="scientific">Actinoalloteichus hoggarensis</name>
    <dbReference type="NCBI Taxonomy" id="1470176"/>
    <lineage>
        <taxon>Bacteria</taxon>
        <taxon>Bacillati</taxon>
        <taxon>Actinomycetota</taxon>
        <taxon>Actinomycetes</taxon>
        <taxon>Pseudonocardiales</taxon>
        <taxon>Pseudonocardiaceae</taxon>
        <taxon>Actinoalloteichus</taxon>
    </lineage>
</organism>
<keyword evidence="10" id="KW-0902">Two-component regulatory system</keyword>
<evidence type="ECO:0000256" key="10">
    <source>
        <dbReference type="ARBA" id="ARBA00023012"/>
    </source>
</evidence>
<evidence type="ECO:0000256" key="7">
    <source>
        <dbReference type="ARBA" id="ARBA00022692"/>
    </source>
</evidence>
<reference evidence="12 13" key="1">
    <citation type="submission" date="2017-07" db="EMBL/GenBank/DDBJ databases">
        <title>Complete genome sequence of Actinoalloteichus hoggarensis DSM 45943, type strain of Actinoalloteichus hoggarensis.</title>
        <authorList>
            <person name="Ruckert C."/>
            <person name="Nouioui I."/>
            <person name="Willmese J."/>
            <person name="van Wezel G."/>
            <person name="Klenk H.-P."/>
            <person name="Kalinowski J."/>
            <person name="Zotchev S.B."/>
        </authorList>
    </citation>
    <scope>NUCLEOTIDE SEQUENCE [LARGE SCALE GENOMIC DNA]</scope>
    <source>
        <strain evidence="12 13">DSM 45943</strain>
    </source>
</reference>
<dbReference type="SMART" id="SM00304">
    <property type="entry name" value="HAMP"/>
    <property type="match status" value="1"/>
</dbReference>
<evidence type="ECO:0000256" key="4">
    <source>
        <dbReference type="ARBA" id="ARBA00012438"/>
    </source>
</evidence>
<evidence type="ECO:0000256" key="2">
    <source>
        <dbReference type="ARBA" id="ARBA00004141"/>
    </source>
</evidence>
<evidence type="ECO:0000256" key="5">
    <source>
        <dbReference type="ARBA" id="ARBA00022553"/>
    </source>
</evidence>
<dbReference type="InterPro" id="IPR003661">
    <property type="entry name" value="HisK_dim/P_dom"/>
</dbReference>
<dbReference type="KEGG" id="ahg:AHOG_07985"/>
<evidence type="ECO:0000313" key="13">
    <source>
        <dbReference type="Proteomes" id="UP000204221"/>
    </source>
</evidence>
<keyword evidence="9" id="KW-1133">Transmembrane helix</keyword>
<dbReference type="PROSITE" id="PS50109">
    <property type="entry name" value="HIS_KIN"/>
    <property type="match status" value="1"/>
</dbReference>
<comment type="catalytic activity">
    <reaction evidence="1">
        <text>ATP + protein L-histidine = ADP + protein N-phospho-L-histidine.</text>
        <dbReference type="EC" id="2.7.13.3"/>
    </reaction>
</comment>
<evidence type="ECO:0000256" key="3">
    <source>
        <dbReference type="ARBA" id="ARBA00004236"/>
    </source>
</evidence>
<gene>
    <name evidence="12" type="primary">baeS1</name>
    <name evidence="12" type="ORF">AHOG_07985</name>
</gene>
<dbReference type="EMBL" id="CP022521">
    <property type="protein sequence ID" value="ASO19242.1"/>
    <property type="molecule type" value="Genomic_DNA"/>
</dbReference>
<evidence type="ECO:0000256" key="1">
    <source>
        <dbReference type="ARBA" id="ARBA00000085"/>
    </source>
</evidence>
<protein>
    <recommendedName>
        <fullName evidence="4">histidine kinase</fullName>
        <ecNumber evidence="4">2.7.13.3</ecNumber>
    </recommendedName>
</protein>
<dbReference type="CDD" id="cd06225">
    <property type="entry name" value="HAMP"/>
    <property type="match status" value="1"/>
</dbReference>
<keyword evidence="7" id="KW-0812">Transmembrane</keyword>
<dbReference type="SMART" id="SM00387">
    <property type="entry name" value="HATPase_c"/>
    <property type="match status" value="1"/>
</dbReference>
<evidence type="ECO:0000313" key="12">
    <source>
        <dbReference type="EMBL" id="ASO19242.1"/>
    </source>
</evidence>
<dbReference type="Proteomes" id="UP000204221">
    <property type="component" value="Chromosome"/>
</dbReference>
<dbReference type="SMART" id="SM00388">
    <property type="entry name" value="HisKA"/>
    <property type="match status" value="1"/>
</dbReference>
<keyword evidence="13" id="KW-1185">Reference proteome</keyword>
<dbReference type="Pfam" id="PF02518">
    <property type="entry name" value="HATPase_c"/>
    <property type="match status" value="1"/>
</dbReference>